<dbReference type="OrthoDB" id="370799at2"/>
<dbReference type="AlphaFoldDB" id="A0A3G9J129"/>
<evidence type="ECO:0000313" key="2">
    <source>
        <dbReference type="Proteomes" id="UP000275368"/>
    </source>
</evidence>
<organism evidence="1 2">
    <name type="scientific">Paenibacillus baekrokdamisoli</name>
    <dbReference type="NCBI Taxonomy" id="1712516"/>
    <lineage>
        <taxon>Bacteria</taxon>
        <taxon>Bacillati</taxon>
        <taxon>Bacillota</taxon>
        <taxon>Bacilli</taxon>
        <taxon>Bacillales</taxon>
        <taxon>Paenibacillaceae</taxon>
        <taxon>Paenibacillus</taxon>
    </lineage>
</organism>
<name>A0A3G9J129_9BACL</name>
<dbReference type="RefSeq" id="WP_125665406.1">
    <property type="nucleotide sequence ID" value="NZ_AP019308.1"/>
</dbReference>
<sequence length="201" mass="22882">MNNQLKWNEIITKLQNRSPLQPLSPVRVWDQAIDEDIAALALPEGEALTPESKEVIALKAGLHLWNDSLDLSHSYSQQIEDDATGCYWHAIMHRMEHDYSNANYWFHCAGSHPVKGKLQAKVADWLQHGVILVELPESRIRETLVDMKRQSVWNPNALTDIIQLQESGKASEETRAALEYIQHLEVTELFAHTLSAVEAIR</sequence>
<reference evidence="1 2" key="1">
    <citation type="submission" date="2018-11" db="EMBL/GenBank/DDBJ databases">
        <title>Complete genome sequence of Paenibacillus baekrokdamisoli strain KCTC 33723.</title>
        <authorList>
            <person name="Kang S.W."/>
            <person name="Lee K.C."/>
            <person name="Kim K.K."/>
            <person name="Kim J.S."/>
            <person name="Kim D.S."/>
            <person name="Ko S.H."/>
            <person name="Yang S.H."/>
            <person name="Lee J.S."/>
        </authorList>
    </citation>
    <scope>NUCLEOTIDE SEQUENCE [LARGE SCALE GENOMIC DNA]</scope>
    <source>
        <strain evidence="1 2">KCTC 33723</strain>
    </source>
</reference>
<accession>A0A3G9J129</accession>
<dbReference type="Proteomes" id="UP000275368">
    <property type="component" value="Chromosome"/>
</dbReference>
<evidence type="ECO:0000313" key="1">
    <source>
        <dbReference type="EMBL" id="BBH24897.1"/>
    </source>
</evidence>
<proteinExistence type="predicted"/>
<keyword evidence="2" id="KW-1185">Reference proteome</keyword>
<dbReference type="EMBL" id="AP019308">
    <property type="protein sequence ID" value="BBH24897.1"/>
    <property type="molecule type" value="Genomic_DNA"/>
</dbReference>
<protein>
    <submittedName>
        <fullName evidence="1">Uncharacterized protein</fullName>
    </submittedName>
</protein>
<dbReference type="KEGG" id="pbk:Back11_62420"/>
<gene>
    <name evidence="1" type="ORF">Back11_62420</name>
</gene>